<feature type="domain" description="HTH cro/C1-type" evidence="1">
    <location>
        <begin position="12"/>
        <end position="65"/>
    </location>
</feature>
<evidence type="ECO:0000259" key="1">
    <source>
        <dbReference type="PROSITE" id="PS50943"/>
    </source>
</evidence>
<organism evidence="2 3">
    <name type="scientific">Streptomyces flavofungini</name>
    <dbReference type="NCBI Taxonomy" id="68200"/>
    <lineage>
        <taxon>Bacteria</taxon>
        <taxon>Bacillati</taxon>
        <taxon>Actinomycetota</taxon>
        <taxon>Actinomycetes</taxon>
        <taxon>Kitasatosporales</taxon>
        <taxon>Streptomycetaceae</taxon>
        <taxon>Streptomyces</taxon>
    </lineage>
</organism>
<dbReference type="InterPro" id="IPR001387">
    <property type="entry name" value="Cro/C1-type_HTH"/>
</dbReference>
<keyword evidence="3" id="KW-1185">Reference proteome</keyword>
<dbReference type="Pfam" id="PF13560">
    <property type="entry name" value="HTH_31"/>
    <property type="match status" value="1"/>
</dbReference>
<dbReference type="CDD" id="cd00093">
    <property type="entry name" value="HTH_XRE"/>
    <property type="match status" value="1"/>
</dbReference>
<dbReference type="InterPro" id="IPR011990">
    <property type="entry name" value="TPR-like_helical_dom_sf"/>
</dbReference>
<dbReference type="SUPFAM" id="SSF47413">
    <property type="entry name" value="lambda repressor-like DNA-binding domains"/>
    <property type="match status" value="1"/>
</dbReference>
<dbReference type="Proteomes" id="UP000634780">
    <property type="component" value="Unassembled WGS sequence"/>
</dbReference>
<evidence type="ECO:0000313" key="3">
    <source>
        <dbReference type="Proteomes" id="UP000634780"/>
    </source>
</evidence>
<name>A0ABS0X1L4_9ACTN</name>
<dbReference type="PROSITE" id="PS50943">
    <property type="entry name" value="HTH_CROC1"/>
    <property type="match status" value="1"/>
</dbReference>
<dbReference type="EMBL" id="JAEKOZ010000004">
    <property type="protein sequence ID" value="MBJ3807073.1"/>
    <property type="molecule type" value="Genomic_DNA"/>
</dbReference>
<dbReference type="SUPFAM" id="SSF48452">
    <property type="entry name" value="TPR-like"/>
    <property type="match status" value="1"/>
</dbReference>
<dbReference type="RefSeq" id="WP_190118378.1">
    <property type="nucleotide sequence ID" value="NZ_BMVR01000010.1"/>
</dbReference>
<proteinExistence type="predicted"/>
<dbReference type="InterPro" id="IPR010982">
    <property type="entry name" value="Lambda_DNA-bd_dom_sf"/>
</dbReference>
<comment type="caution">
    <text evidence="2">The sequence shown here is derived from an EMBL/GenBank/DDBJ whole genome shotgun (WGS) entry which is preliminary data.</text>
</comment>
<protein>
    <submittedName>
        <fullName evidence="2">Helix-turn-helix transcriptional regulator</fullName>
    </submittedName>
</protein>
<gene>
    <name evidence="2" type="ORF">JGB26_08060</name>
</gene>
<reference evidence="2 3" key="1">
    <citation type="submission" date="2020-12" db="EMBL/GenBank/DDBJ databases">
        <title>Streptomyces typhae sp. nov., a novel endophytic actinomycete isolated from the root of cattail pollen (Typha angustifolia L.).</title>
        <authorList>
            <person name="Peng C."/>
            <person name="Liu C."/>
        </authorList>
    </citation>
    <scope>NUCLEOTIDE SEQUENCE [LARGE SCALE GENOMIC DNA]</scope>
    <source>
        <strain evidence="2 3">JCM 4753</strain>
    </source>
</reference>
<accession>A0ABS0X1L4</accession>
<evidence type="ECO:0000313" key="2">
    <source>
        <dbReference type="EMBL" id="MBJ3807073.1"/>
    </source>
</evidence>
<dbReference type="Gene3D" id="1.10.260.40">
    <property type="entry name" value="lambda repressor-like DNA-binding domains"/>
    <property type="match status" value="1"/>
</dbReference>
<sequence>MMIEQPAFGRRLRLLRVQRGLSQTELAGDEVSASYVSRVESGRRSPNELIAAFFARRLDVPLDALTNPAAQDEGEHRSRRLDIAGKLLEARALRKDGELTVAAGLLRGIGAAATGHAEEDVLWEATWELADVLRELGDTADEHAVLADLADTALSQETPRLAARVATALSENLRRQGRLGEAVRTAEHAVSVTVALSPTAHERVGAMLALINSYTDSGELENAAGLADTLQETAEDIPSRQLRGQVYWAAGSARFLCGRPEDGVHLHEQAFAWLRPEVNLGAWARLCRASAALRLEYDLSDDATGHAARLLARARQALELVGRDDDMAELMLAEAHLALRQDEPERVLELTTKVCDSGAELPLAGLGQCQLLAARAHALAGNQAAARDSYRLAAETLDRAGAYRKSSEAWRQLSEMLAAGPGDGPAAATD</sequence>
<dbReference type="SMART" id="SM00530">
    <property type="entry name" value="HTH_XRE"/>
    <property type="match status" value="1"/>
</dbReference>